<dbReference type="RefSeq" id="WP_182548262.1">
    <property type="nucleotide sequence ID" value="NZ_JACGXN010000001.1"/>
</dbReference>
<accession>A0A839EJA5</accession>
<reference evidence="1 2" key="1">
    <citation type="submission" date="2020-07" db="EMBL/GenBank/DDBJ databases">
        <title>Genomic Encyclopedia of Type Strains, Phase IV (KMG-V): Genome sequencing to study the core and pangenomes of soil and plant-associated prokaryotes.</title>
        <authorList>
            <person name="Whitman W."/>
        </authorList>
    </citation>
    <scope>NUCLEOTIDE SEQUENCE [LARGE SCALE GENOMIC DNA]</scope>
    <source>
        <strain evidence="1 2">AN3</strain>
    </source>
</reference>
<dbReference type="AlphaFoldDB" id="A0A839EJA5"/>
<dbReference type="Proteomes" id="UP000549052">
    <property type="component" value="Unassembled WGS sequence"/>
</dbReference>
<organism evidence="1 2">
    <name type="scientific">Phyllobacterium myrsinacearum</name>
    <dbReference type="NCBI Taxonomy" id="28101"/>
    <lineage>
        <taxon>Bacteria</taxon>
        <taxon>Pseudomonadati</taxon>
        <taxon>Pseudomonadota</taxon>
        <taxon>Alphaproteobacteria</taxon>
        <taxon>Hyphomicrobiales</taxon>
        <taxon>Phyllobacteriaceae</taxon>
        <taxon>Phyllobacterium</taxon>
    </lineage>
</organism>
<sequence>MGFSLVAKYQIREDIGISPMDLSGGVNGGARDEPILRAPVLPYASDQKSVGMTGFLWV</sequence>
<evidence type="ECO:0000313" key="1">
    <source>
        <dbReference type="EMBL" id="MBA8877614.1"/>
    </source>
</evidence>
<evidence type="ECO:0000313" key="2">
    <source>
        <dbReference type="Proteomes" id="UP000549052"/>
    </source>
</evidence>
<proteinExistence type="predicted"/>
<gene>
    <name evidence="1" type="ORF">FHW16_001296</name>
</gene>
<protein>
    <submittedName>
        <fullName evidence="1">Uncharacterized protein</fullName>
    </submittedName>
</protein>
<name>A0A839EJA5_9HYPH</name>
<dbReference type="EMBL" id="JACGXN010000001">
    <property type="protein sequence ID" value="MBA8877614.1"/>
    <property type="molecule type" value="Genomic_DNA"/>
</dbReference>
<keyword evidence="2" id="KW-1185">Reference proteome</keyword>
<comment type="caution">
    <text evidence="1">The sequence shown here is derived from an EMBL/GenBank/DDBJ whole genome shotgun (WGS) entry which is preliminary data.</text>
</comment>